<organism evidence="2 3">
    <name type="scientific">Thiospirochaeta perfilievii</name>
    <dbReference type="NCBI Taxonomy" id="252967"/>
    <lineage>
        <taxon>Bacteria</taxon>
        <taxon>Pseudomonadati</taxon>
        <taxon>Spirochaetota</taxon>
        <taxon>Spirochaetia</taxon>
        <taxon>Spirochaetales</taxon>
        <taxon>Spirochaetaceae</taxon>
        <taxon>Thiospirochaeta</taxon>
    </lineage>
</organism>
<evidence type="ECO:0000313" key="3">
    <source>
        <dbReference type="Proteomes" id="UP000323824"/>
    </source>
</evidence>
<dbReference type="EMBL" id="CP035807">
    <property type="protein sequence ID" value="QEN05697.1"/>
    <property type="molecule type" value="Genomic_DNA"/>
</dbReference>
<reference evidence="2 3" key="1">
    <citation type="submission" date="2019-02" db="EMBL/GenBank/DDBJ databases">
        <authorList>
            <person name="Fomenkov A."/>
            <person name="Dubinina G."/>
            <person name="Grabovich M."/>
            <person name="Vincze T."/>
            <person name="Roberts R.J."/>
        </authorList>
    </citation>
    <scope>NUCLEOTIDE SEQUENCE [LARGE SCALE GENOMIC DNA]</scope>
    <source>
        <strain evidence="2 3">P</strain>
    </source>
</reference>
<dbReference type="SUPFAM" id="SSF51206">
    <property type="entry name" value="cAMP-binding domain-like"/>
    <property type="match status" value="1"/>
</dbReference>
<dbReference type="PROSITE" id="PS50042">
    <property type="entry name" value="CNMP_BINDING_3"/>
    <property type="match status" value="1"/>
</dbReference>
<proteinExistence type="predicted"/>
<dbReference type="PANTHER" id="PTHR24567">
    <property type="entry name" value="CRP FAMILY TRANSCRIPTIONAL REGULATORY PROTEIN"/>
    <property type="match status" value="1"/>
</dbReference>
<dbReference type="InterPro" id="IPR050397">
    <property type="entry name" value="Env_Response_Regulators"/>
</dbReference>
<dbReference type="InterPro" id="IPR014710">
    <property type="entry name" value="RmlC-like_jellyroll"/>
</dbReference>
<dbReference type="Gene3D" id="2.60.120.10">
    <property type="entry name" value="Jelly Rolls"/>
    <property type="match status" value="1"/>
</dbReference>
<dbReference type="OrthoDB" id="9798104at2"/>
<evidence type="ECO:0000313" key="2">
    <source>
        <dbReference type="EMBL" id="QEN05697.1"/>
    </source>
</evidence>
<dbReference type="InterPro" id="IPR036390">
    <property type="entry name" value="WH_DNA-bd_sf"/>
</dbReference>
<dbReference type="SMART" id="SM00100">
    <property type="entry name" value="cNMP"/>
    <property type="match status" value="1"/>
</dbReference>
<dbReference type="PANTHER" id="PTHR24567:SF26">
    <property type="entry name" value="REGULATORY PROTEIN YEIL"/>
    <property type="match status" value="1"/>
</dbReference>
<dbReference type="GO" id="GO:0005829">
    <property type="term" value="C:cytosol"/>
    <property type="evidence" value="ECO:0007669"/>
    <property type="project" value="TreeGrafter"/>
</dbReference>
<dbReference type="Proteomes" id="UP000323824">
    <property type="component" value="Chromosome"/>
</dbReference>
<sequence>MVHIGQMTRKEIFMDFKELFNRTPNIISNHFVEKNYKEDVFILDPNMKNDILYIILQGRVEIYKQGYNGSIVNIREYGPFTYFGEMEIFNNDYKTLTVKAKTNCKIYQLSGVKLKEWIRIEPELGILIIEELTKRLAETSKIRLKLTLMTIKERVLSSLYYHYKLGSLNTVTKKMLCNETATPIRSLNRIINDCQKEGILEYDNKHFTINKIEDIKQIVEQF</sequence>
<dbReference type="GO" id="GO:0003700">
    <property type="term" value="F:DNA-binding transcription factor activity"/>
    <property type="evidence" value="ECO:0007669"/>
    <property type="project" value="TreeGrafter"/>
</dbReference>
<dbReference type="InterPro" id="IPR018490">
    <property type="entry name" value="cNMP-bd_dom_sf"/>
</dbReference>
<name>A0A5C1QE81_9SPIO</name>
<dbReference type="CDD" id="cd00038">
    <property type="entry name" value="CAP_ED"/>
    <property type="match status" value="1"/>
</dbReference>
<dbReference type="Pfam" id="PF00027">
    <property type="entry name" value="cNMP_binding"/>
    <property type="match status" value="1"/>
</dbReference>
<feature type="domain" description="Cyclic nucleotide-binding" evidence="1">
    <location>
        <begin position="15"/>
        <end position="135"/>
    </location>
</feature>
<keyword evidence="3" id="KW-1185">Reference proteome</keyword>
<dbReference type="SUPFAM" id="SSF46785">
    <property type="entry name" value="Winged helix' DNA-binding domain"/>
    <property type="match status" value="1"/>
</dbReference>
<gene>
    <name evidence="2" type="ORF">EW093_13575</name>
</gene>
<dbReference type="AlphaFoldDB" id="A0A5C1QE81"/>
<dbReference type="InterPro" id="IPR000595">
    <property type="entry name" value="cNMP-bd_dom"/>
</dbReference>
<evidence type="ECO:0000259" key="1">
    <source>
        <dbReference type="PROSITE" id="PS50042"/>
    </source>
</evidence>
<dbReference type="KEGG" id="sper:EW093_13575"/>
<accession>A0A5C1QE81</accession>
<reference evidence="2 3" key="2">
    <citation type="submission" date="2019-09" db="EMBL/GenBank/DDBJ databases">
        <title>Complete Genome Sequence and Methylome Analysis of free living Spirochaetas.</title>
        <authorList>
            <person name="Leshcheva N."/>
            <person name="Mikheeva N."/>
        </authorList>
    </citation>
    <scope>NUCLEOTIDE SEQUENCE [LARGE SCALE GENOMIC DNA]</scope>
    <source>
        <strain evidence="2 3">P</strain>
    </source>
</reference>
<protein>
    <submittedName>
        <fullName evidence="2">Crp/Fnr family transcriptional regulator</fullName>
    </submittedName>
</protein>